<gene>
    <name evidence="2" type="ORF">RJ639_014241</name>
</gene>
<dbReference type="Pfam" id="PF12023">
    <property type="entry name" value="DUF3511"/>
    <property type="match status" value="1"/>
</dbReference>
<protein>
    <recommendedName>
        <fullName evidence="4">DUF3511 domain protein</fullName>
    </recommendedName>
</protein>
<reference evidence="2" key="1">
    <citation type="submission" date="2022-12" db="EMBL/GenBank/DDBJ databases">
        <title>Draft genome assemblies for two species of Escallonia (Escalloniales).</title>
        <authorList>
            <person name="Chanderbali A."/>
            <person name="Dervinis C."/>
            <person name="Anghel I."/>
            <person name="Soltis D."/>
            <person name="Soltis P."/>
            <person name="Zapata F."/>
        </authorList>
    </citation>
    <scope>NUCLEOTIDE SEQUENCE</scope>
    <source>
        <strain evidence="2">UCBG64.0493</strain>
        <tissue evidence="2">Leaf</tissue>
    </source>
</reference>
<dbReference type="PANTHER" id="PTHR33193">
    <property type="entry name" value="DOMAIN PROTEIN, PUTATIVE (DUF3511)-RELATED"/>
    <property type="match status" value="1"/>
</dbReference>
<dbReference type="PANTHER" id="PTHR33193:SF13">
    <property type="entry name" value="EXPRESSED PROTEIN"/>
    <property type="match status" value="1"/>
</dbReference>
<comment type="caution">
    <text evidence="2">The sequence shown here is derived from an EMBL/GenBank/DDBJ whole genome shotgun (WGS) entry which is preliminary data.</text>
</comment>
<sequence>MAEFRHSSRSFRGERRLEIVSGKGFGANQMYGTTRPHSPDQPPVPPRVTRMSQVSSKPWGGFNDPEMRRRKRMARYKVYAYEGRVKASVRNGLRWIKNKCSEIIHGFVISGPVLSKNGHGLAC</sequence>
<name>A0AA89AL65_9ASTE</name>
<evidence type="ECO:0008006" key="4">
    <source>
        <dbReference type="Google" id="ProtNLM"/>
    </source>
</evidence>
<evidence type="ECO:0000313" key="3">
    <source>
        <dbReference type="Proteomes" id="UP001188597"/>
    </source>
</evidence>
<proteinExistence type="predicted"/>
<dbReference type="InterPro" id="IPR021899">
    <property type="entry name" value="DUF3511"/>
</dbReference>
<dbReference type="AlphaFoldDB" id="A0AA89AL65"/>
<keyword evidence="3" id="KW-1185">Reference proteome</keyword>
<organism evidence="2 3">
    <name type="scientific">Escallonia herrerae</name>
    <dbReference type="NCBI Taxonomy" id="1293975"/>
    <lineage>
        <taxon>Eukaryota</taxon>
        <taxon>Viridiplantae</taxon>
        <taxon>Streptophyta</taxon>
        <taxon>Embryophyta</taxon>
        <taxon>Tracheophyta</taxon>
        <taxon>Spermatophyta</taxon>
        <taxon>Magnoliopsida</taxon>
        <taxon>eudicotyledons</taxon>
        <taxon>Gunneridae</taxon>
        <taxon>Pentapetalae</taxon>
        <taxon>asterids</taxon>
        <taxon>campanulids</taxon>
        <taxon>Escalloniales</taxon>
        <taxon>Escalloniaceae</taxon>
        <taxon>Escallonia</taxon>
    </lineage>
</organism>
<evidence type="ECO:0000256" key="1">
    <source>
        <dbReference type="SAM" id="MobiDB-lite"/>
    </source>
</evidence>
<feature type="region of interest" description="Disordered" evidence="1">
    <location>
        <begin position="20"/>
        <end position="66"/>
    </location>
</feature>
<accession>A0AA89AL65</accession>
<dbReference type="EMBL" id="JAVXUP010001784">
    <property type="protein sequence ID" value="KAK3008129.1"/>
    <property type="molecule type" value="Genomic_DNA"/>
</dbReference>
<dbReference type="Proteomes" id="UP001188597">
    <property type="component" value="Unassembled WGS sequence"/>
</dbReference>
<evidence type="ECO:0000313" key="2">
    <source>
        <dbReference type="EMBL" id="KAK3008129.1"/>
    </source>
</evidence>